<name>A0A1G8MFR0_9SPHI</name>
<evidence type="ECO:0000313" key="2">
    <source>
        <dbReference type="Proteomes" id="UP000199705"/>
    </source>
</evidence>
<proteinExistence type="predicted"/>
<dbReference type="AlphaFoldDB" id="A0A1G8MFR0"/>
<keyword evidence="2" id="KW-1185">Reference proteome</keyword>
<dbReference type="PROSITE" id="PS51257">
    <property type="entry name" value="PROKAR_LIPOPROTEIN"/>
    <property type="match status" value="1"/>
</dbReference>
<gene>
    <name evidence="1" type="ORF">SAMN05192573_12710</name>
</gene>
<dbReference type="EMBL" id="FNCG01000027">
    <property type="protein sequence ID" value="SDI66712.1"/>
    <property type="molecule type" value="Genomic_DNA"/>
</dbReference>
<reference evidence="2" key="1">
    <citation type="submission" date="2016-10" db="EMBL/GenBank/DDBJ databases">
        <authorList>
            <person name="Varghese N."/>
            <person name="Submissions S."/>
        </authorList>
    </citation>
    <scope>NUCLEOTIDE SEQUENCE [LARGE SCALE GENOMIC DNA]</scope>
    <source>
        <strain evidence="2">Gh-67</strain>
    </source>
</reference>
<dbReference type="Gene3D" id="2.60.40.1930">
    <property type="match status" value="1"/>
</dbReference>
<evidence type="ECO:0000313" key="1">
    <source>
        <dbReference type="EMBL" id="SDI66712.1"/>
    </source>
</evidence>
<accession>A0A1G8MFR0</accession>
<organism evidence="1 2">
    <name type="scientific">Mucilaginibacter gossypii</name>
    <dbReference type="NCBI Taxonomy" id="551996"/>
    <lineage>
        <taxon>Bacteria</taxon>
        <taxon>Pseudomonadati</taxon>
        <taxon>Bacteroidota</taxon>
        <taxon>Sphingobacteriia</taxon>
        <taxon>Sphingobacteriales</taxon>
        <taxon>Sphingobacteriaceae</taxon>
        <taxon>Mucilaginibacter</taxon>
    </lineage>
</organism>
<sequence length="972" mass="107627">MKILGSAKPVFIYLIKVMRSFIACLIFLACFLFLGVEGYAQEKDPASQLREMKSAQDSLTLQNPAEKIYVQLDKSIYTPGDTLWFKAYLFNAPTLNLSAKSGIMYVSIVTDSNVMVKKQRLPVEKGLSWGNISLKDIPAGTYTLIAYTQWLQNFSQDCFFRKQFTVADDTGCNWLANYTCSSVMADNKEQAHVKLLLSDIYKANVAGKPVQLSVLKGRRQLYRQAIQTDEKGLIDITFKLPAKPGDIRIVAGDGAGNHVNIPLNFNRPQDADVQFMPEGGELIAGLPAHVGFKAIGLDGKGINVSGAVLDHEKQVVANFESEHLGMGSFNLPVVNTGENYTAKVTLPGGAIREFTLPDVKKEGIGLNVINPPNEDSVKVLLSATDKIARSGESYFLIGKAREIICYGAMVDFKNGTSISQKINKKLFPSGITHFLLLDKNNKPLNERLIFINRHDNLHLNINADKMAYNLRDSIALHISAQDALGNPLRGNFSMAVTDDAQVHQDSLSNENIVTRMLLTSELKGFVEQPNYYLIANNSQAKEALDNLLLTQGWVSYNWPDGKDNPGYAAETETAVKGRVINVFNKPVKQTKVQLFSKSPVVVTDTLTDKDGRFAFRNLPLADTPAYFIKTAKNFNVGIVMDDAPPPVLLASAGPTPMPWYVSNDTTLFNSLKNNRIRQNLADNLPADTKALKEVKITAKKIVKGSQNLNGAGNADLAFDEGDMVKAGKKSLLNFLEQHVPNLKWGTLTKQYNLRFALQDKSKDEISAIFQFVPIPPTPTIPWYLIDNKPMMLIVDGISFGSVIKVMSLNEPNGNDIKSYLESNTAEDVKGIEVNSSSKYSWEYFWRYILEDWKHSLNPAQIAFVEITTRSGKGPAIGHTPGAYLYKPLALSVPSRFYRPRYLPDNTNKHTPDLRSTIHWEPNVTTGADGKATISFYTADKPSTYTYILEGTNMDGSVGYTYGKIKVTGNTNP</sequence>
<evidence type="ECO:0008006" key="3">
    <source>
        <dbReference type="Google" id="ProtNLM"/>
    </source>
</evidence>
<protein>
    <recommendedName>
        <fullName evidence="3">Carboxypeptidase regulatory-like domain-containing protein</fullName>
    </recommendedName>
</protein>
<dbReference type="STRING" id="551996.SAMN05192573_12710"/>
<dbReference type="Proteomes" id="UP000199705">
    <property type="component" value="Unassembled WGS sequence"/>
</dbReference>